<keyword evidence="8" id="KW-0449">Lipoprotein</keyword>
<feature type="compositionally biased region" description="Low complexity" evidence="10">
    <location>
        <begin position="106"/>
        <end position="120"/>
    </location>
</feature>
<evidence type="ECO:0000256" key="7">
    <source>
        <dbReference type="ARBA" id="ARBA00023157"/>
    </source>
</evidence>
<gene>
    <name evidence="13" type="ORF">DHEL01_v210181</name>
</gene>
<dbReference type="AlphaFoldDB" id="A0A2P5HMD2"/>
<keyword evidence="4" id="KW-0964">Secreted</keyword>
<evidence type="ECO:0000256" key="8">
    <source>
        <dbReference type="ARBA" id="ARBA00023288"/>
    </source>
</evidence>
<protein>
    <submittedName>
        <fullName evidence="13">Anchored cell wall protein-5</fullName>
    </submittedName>
</protein>
<dbReference type="SMART" id="SM00747">
    <property type="entry name" value="CFEM"/>
    <property type="match status" value="1"/>
</dbReference>
<evidence type="ECO:0000256" key="9">
    <source>
        <dbReference type="PROSITE-ProRule" id="PRU01356"/>
    </source>
</evidence>
<comment type="caution">
    <text evidence="13">The sequence shown here is derived from an EMBL/GenBank/DDBJ whole genome shotgun (WGS) entry which is preliminary data.</text>
</comment>
<dbReference type="PROSITE" id="PS52012">
    <property type="entry name" value="CFEM"/>
    <property type="match status" value="1"/>
</dbReference>
<dbReference type="GO" id="GO:0005576">
    <property type="term" value="C:extracellular region"/>
    <property type="evidence" value="ECO:0007669"/>
    <property type="project" value="UniProtKB-SubCell"/>
</dbReference>
<accession>A0A2P5HMD2</accession>
<feature type="disulfide bond" evidence="9">
    <location>
        <begin position="40"/>
        <end position="47"/>
    </location>
</feature>
<feature type="binding site" description="axial binding residue" evidence="9">
    <location>
        <position position="44"/>
    </location>
    <ligand>
        <name>heme</name>
        <dbReference type="ChEBI" id="CHEBI:30413"/>
    </ligand>
    <ligandPart>
        <name>Fe</name>
        <dbReference type="ChEBI" id="CHEBI:18248"/>
    </ligandPart>
</feature>
<evidence type="ECO:0000256" key="1">
    <source>
        <dbReference type="ARBA" id="ARBA00004589"/>
    </source>
</evidence>
<evidence type="ECO:0000256" key="2">
    <source>
        <dbReference type="ARBA" id="ARBA00004613"/>
    </source>
</evidence>
<evidence type="ECO:0000256" key="3">
    <source>
        <dbReference type="ARBA" id="ARBA00010031"/>
    </source>
</evidence>
<keyword evidence="9" id="KW-0408">Iron</keyword>
<evidence type="ECO:0000256" key="6">
    <source>
        <dbReference type="ARBA" id="ARBA00022729"/>
    </source>
</evidence>
<feature type="region of interest" description="Disordered" evidence="10">
    <location>
        <begin position="106"/>
        <end position="159"/>
    </location>
</feature>
<evidence type="ECO:0000256" key="4">
    <source>
        <dbReference type="ARBA" id="ARBA00022525"/>
    </source>
</evidence>
<dbReference type="InParanoid" id="A0A2P5HMD2"/>
<organism evidence="13 14">
    <name type="scientific">Diaporthe helianthi</name>
    <dbReference type="NCBI Taxonomy" id="158607"/>
    <lineage>
        <taxon>Eukaryota</taxon>
        <taxon>Fungi</taxon>
        <taxon>Dikarya</taxon>
        <taxon>Ascomycota</taxon>
        <taxon>Pezizomycotina</taxon>
        <taxon>Sordariomycetes</taxon>
        <taxon>Sordariomycetidae</taxon>
        <taxon>Diaporthales</taxon>
        <taxon>Diaporthaceae</taxon>
        <taxon>Diaporthe</taxon>
    </lineage>
</organism>
<comment type="similarity">
    <text evidence="3">Belongs to the RBT5 family.</text>
</comment>
<evidence type="ECO:0000313" key="14">
    <source>
        <dbReference type="Proteomes" id="UP000094444"/>
    </source>
</evidence>
<dbReference type="Proteomes" id="UP000094444">
    <property type="component" value="Unassembled WGS sequence"/>
</dbReference>
<keyword evidence="7 9" id="KW-1015">Disulfide bond</keyword>
<feature type="chain" id="PRO_5015120845" evidence="11">
    <location>
        <begin position="18"/>
        <end position="190"/>
    </location>
</feature>
<dbReference type="EMBL" id="MAVT02001268">
    <property type="protein sequence ID" value="POS71433.1"/>
    <property type="molecule type" value="Genomic_DNA"/>
</dbReference>
<keyword evidence="9" id="KW-0479">Metal-binding</keyword>
<keyword evidence="14" id="KW-1185">Reference proteome</keyword>
<reference evidence="13" key="1">
    <citation type="submission" date="2017-09" db="EMBL/GenBank/DDBJ databases">
        <title>Polyketide synthases of a Diaporthe helianthi virulent isolate.</title>
        <authorList>
            <person name="Baroncelli R."/>
        </authorList>
    </citation>
    <scope>NUCLEOTIDE SEQUENCE [LARGE SCALE GENOMIC DNA]</scope>
    <source>
        <strain evidence="13">7/96</strain>
    </source>
</reference>
<dbReference type="Pfam" id="PF05730">
    <property type="entry name" value="CFEM"/>
    <property type="match status" value="1"/>
</dbReference>
<feature type="compositionally biased region" description="Low complexity" evidence="10">
    <location>
        <begin position="128"/>
        <end position="159"/>
    </location>
</feature>
<dbReference type="STRING" id="158607.A0A2P5HMD2"/>
<sequence>MKASLVAVAALAGLASSQCVSSIPECAQDCLVIAAGSVGCGETDYTCQCTSQHQTDITTNATTCVLAACGQQIAINEVLPAAAAFCSSINAGGSCSSASAGVTSSGTSSASGSTSSQDSTLPTSVSQTGTGTEATTTTGRSSSASGTAETTGSSATDASATATSTAAAAAAKMGSVGSLGMAVLGALVIL</sequence>
<keyword evidence="5" id="KW-0336">GPI-anchor</keyword>
<keyword evidence="5" id="KW-0325">Glycoprotein</keyword>
<dbReference type="GO" id="GO:0098552">
    <property type="term" value="C:side of membrane"/>
    <property type="evidence" value="ECO:0007669"/>
    <property type="project" value="UniProtKB-KW"/>
</dbReference>
<evidence type="ECO:0000259" key="12">
    <source>
        <dbReference type="PROSITE" id="PS52012"/>
    </source>
</evidence>
<proteinExistence type="inferred from homology"/>
<feature type="domain" description="CFEM" evidence="12">
    <location>
        <begin position="1"/>
        <end position="113"/>
    </location>
</feature>
<keyword evidence="5" id="KW-0472">Membrane</keyword>
<feature type="signal peptide" evidence="11">
    <location>
        <begin position="1"/>
        <end position="17"/>
    </location>
</feature>
<evidence type="ECO:0000256" key="10">
    <source>
        <dbReference type="SAM" id="MobiDB-lite"/>
    </source>
</evidence>
<comment type="subcellular location">
    <subcellularLocation>
        <location evidence="1">Membrane</location>
        <topology evidence="1">Lipid-anchor</topology>
        <topology evidence="1">GPI-anchor</topology>
    </subcellularLocation>
    <subcellularLocation>
        <location evidence="2">Secreted</location>
    </subcellularLocation>
</comment>
<evidence type="ECO:0000313" key="13">
    <source>
        <dbReference type="EMBL" id="POS71433.1"/>
    </source>
</evidence>
<evidence type="ECO:0000256" key="5">
    <source>
        <dbReference type="ARBA" id="ARBA00022622"/>
    </source>
</evidence>
<dbReference type="GO" id="GO:0046872">
    <property type="term" value="F:metal ion binding"/>
    <property type="evidence" value="ECO:0007669"/>
    <property type="project" value="UniProtKB-UniRule"/>
</dbReference>
<dbReference type="OrthoDB" id="3767534at2759"/>
<comment type="caution">
    <text evidence="9">Lacks conserved residue(s) required for the propagation of feature annotation.</text>
</comment>
<keyword evidence="6 11" id="KW-0732">Signal</keyword>
<evidence type="ECO:0000256" key="11">
    <source>
        <dbReference type="SAM" id="SignalP"/>
    </source>
</evidence>
<name>A0A2P5HMD2_DIAHE</name>
<keyword evidence="9" id="KW-0349">Heme</keyword>
<dbReference type="InterPro" id="IPR008427">
    <property type="entry name" value="Extracellular_membr_CFEM_dom"/>
</dbReference>